<dbReference type="EMBL" id="CP031320">
    <property type="protein sequence ID" value="AXK33134.1"/>
    <property type="molecule type" value="Genomic_DNA"/>
</dbReference>
<gene>
    <name evidence="8" type="ORF">DVA86_11230</name>
</gene>
<keyword evidence="9" id="KW-1185">Reference proteome</keyword>
<accession>A0A345XNB8</accession>
<reference evidence="8 9" key="1">
    <citation type="submission" date="2018-07" db="EMBL/GenBank/DDBJ databases">
        <title>Draft genome of the type strain Streptomyces armeniacus ATCC 15676.</title>
        <authorList>
            <person name="Labana P."/>
            <person name="Gosse J.T."/>
            <person name="Boddy C.N."/>
        </authorList>
    </citation>
    <scope>NUCLEOTIDE SEQUENCE [LARGE SCALE GENOMIC DNA]</scope>
    <source>
        <strain evidence="8 9">ATCC 15676</strain>
    </source>
</reference>
<keyword evidence="1" id="KW-0678">Repressor</keyword>
<feature type="region of interest" description="Disordered" evidence="6">
    <location>
        <begin position="201"/>
        <end position="227"/>
    </location>
</feature>
<dbReference type="SUPFAM" id="SSF46689">
    <property type="entry name" value="Homeodomain-like"/>
    <property type="match status" value="1"/>
</dbReference>
<evidence type="ECO:0000313" key="8">
    <source>
        <dbReference type="EMBL" id="AXK33134.1"/>
    </source>
</evidence>
<dbReference type="AlphaFoldDB" id="A0A345XNB8"/>
<dbReference type="Pfam" id="PF13977">
    <property type="entry name" value="TetR_C_6"/>
    <property type="match status" value="1"/>
</dbReference>
<dbReference type="GO" id="GO:0003700">
    <property type="term" value="F:DNA-binding transcription factor activity"/>
    <property type="evidence" value="ECO:0007669"/>
    <property type="project" value="TreeGrafter"/>
</dbReference>
<name>A0A345XNB8_9ACTN</name>
<proteinExistence type="predicted"/>
<dbReference type="PRINTS" id="PR00455">
    <property type="entry name" value="HTHTETR"/>
</dbReference>
<feature type="DNA-binding region" description="H-T-H motif" evidence="5">
    <location>
        <begin position="33"/>
        <end position="52"/>
    </location>
</feature>
<keyword evidence="4" id="KW-0804">Transcription</keyword>
<sequence>MARVSQAHLDARRQQILDGASRCFTRNGFHATSMQDVFQETGLSSGAVYRYFRSKDELIKAVAIDAFGSVRESFARATQGSPDRPLEDVISGVLGNALAEQARQAGIDDSSAYAKLILQVWGETLRDKPLAAALTEGYEEMRLVWADLIRTYQEAGRLRTDVPVDDIVRTLMAVAQGFIVQQAMFGGVTSDTLRNGLLALSTAPAPTPAPAPVPDGDTDGDPEGRPA</sequence>
<dbReference type="KEGG" id="sarm:DVA86_11230"/>
<keyword evidence="3 5" id="KW-0238">DNA-binding</keyword>
<evidence type="ECO:0000256" key="2">
    <source>
        <dbReference type="ARBA" id="ARBA00023015"/>
    </source>
</evidence>
<dbReference type="GO" id="GO:0000976">
    <property type="term" value="F:transcription cis-regulatory region binding"/>
    <property type="evidence" value="ECO:0007669"/>
    <property type="project" value="TreeGrafter"/>
</dbReference>
<dbReference type="InterPro" id="IPR023772">
    <property type="entry name" value="DNA-bd_HTH_TetR-type_CS"/>
</dbReference>
<dbReference type="Proteomes" id="UP000254425">
    <property type="component" value="Chromosome"/>
</dbReference>
<dbReference type="InterPro" id="IPR036271">
    <property type="entry name" value="Tet_transcr_reg_TetR-rel_C_sf"/>
</dbReference>
<dbReference type="PROSITE" id="PS50977">
    <property type="entry name" value="HTH_TETR_2"/>
    <property type="match status" value="1"/>
</dbReference>
<evidence type="ECO:0000259" key="7">
    <source>
        <dbReference type="PROSITE" id="PS50977"/>
    </source>
</evidence>
<feature type="domain" description="HTH tetR-type" evidence="7">
    <location>
        <begin position="10"/>
        <end position="70"/>
    </location>
</feature>
<dbReference type="PANTHER" id="PTHR30055">
    <property type="entry name" value="HTH-TYPE TRANSCRIPTIONAL REGULATOR RUTR"/>
    <property type="match status" value="1"/>
</dbReference>
<dbReference type="PROSITE" id="PS01081">
    <property type="entry name" value="HTH_TETR_1"/>
    <property type="match status" value="1"/>
</dbReference>
<organism evidence="8 9">
    <name type="scientific">Streptomyces armeniacus</name>
    <dbReference type="NCBI Taxonomy" id="83291"/>
    <lineage>
        <taxon>Bacteria</taxon>
        <taxon>Bacillati</taxon>
        <taxon>Actinomycetota</taxon>
        <taxon>Actinomycetes</taxon>
        <taxon>Kitasatosporales</taxon>
        <taxon>Streptomycetaceae</taxon>
        <taxon>Streptomyces</taxon>
    </lineage>
</organism>
<dbReference type="InterPro" id="IPR039538">
    <property type="entry name" value="BetI_C"/>
</dbReference>
<evidence type="ECO:0000256" key="3">
    <source>
        <dbReference type="ARBA" id="ARBA00023125"/>
    </source>
</evidence>
<evidence type="ECO:0000313" key="9">
    <source>
        <dbReference type="Proteomes" id="UP000254425"/>
    </source>
</evidence>
<dbReference type="SUPFAM" id="SSF48498">
    <property type="entry name" value="Tetracyclin repressor-like, C-terminal domain"/>
    <property type="match status" value="1"/>
</dbReference>
<evidence type="ECO:0000256" key="4">
    <source>
        <dbReference type="ARBA" id="ARBA00023163"/>
    </source>
</evidence>
<evidence type="ECO:0000256" key="6">
    <source>
        <dbReference type="SAM" id="MobiDB-lite"/>
    </source>
</evidence>
<dbReference type="InterPro" id="IPR001647">
    <property type="entry name" value="HTH_TetR"/>
</dbReference>
<dbReference type="PANTHER" id="PTHR30055:SF229">
    <property type="entry name" value="HTH-TYPE TRANSCRIPTIONAL REPRESSOR RV1474C"/>
    <property type="match status" value="1"/>
</dbReference>
<protein>
    <submittedName>
        <fullName evidence="8">TetR/AcrR family transcriptional regulator</fullName>
    </submittedName>
</protein>
<dbReference type="InterPro" id="IPR009057">
    <property type="entry name" value="Homeodomain-like_sf"/>
</dbReference>
<dbReference type="Gene3D" id="1.10.357.10">
    <property type="entry name" value="Tetracycline Repressor, domain 2"/>
    <property type="match status" value="1"/>
</dbReference>
<keyword evidence="2" id="KW-0805">Transcription regulation</keyword>
<dbReference type="RefSeq" id="WP_208877796.1">
    <property type="nucleotide sequence ID" value="NZ_CP031320.1"/>
</dbReference>
<evidence type="ECO:0000256" key="1">
    <source>
        <dbReference type="ARBA" id="ARBA00022491"/>
    </source>
</evidence>
<evidence type="ECO:0000256" key="5">
    <source>
        <dbReference type="PROSITE-ProRule" id="PRU00335"/>
    </source>
</evidence>
<dbReference type="InterPro" id="IPR050109">
    <property type="entry name" value="HTH-type_TetR-like_transc_reg"/>
</dbReference>
<dbReference type="Pfam" id="PF00440">
    <property type="entry name" value="TetR_N"/>
    <property type="match status" value="1"/>
</dbReference>